<sequence length="212" mass="24243">MPTAQVLQALAETVINPLLKLDPQSHQRLHQLRGKRLIVWLDEVQWPIELAFEGDISIHEAQVSWAEALERNAPNECLIKTSISTMPELRDTRKITQLIREEKLDLSGDMHIAQHVSALFQELDIDWEEVLSEHLGDIAAHQLVKTAKSFDQFARQQLQQFAETLGTALIDEKRLAAHRLQVMHFGDQVSQLRDDVDRLAARITQLENKKAP</sequence>
<gene>
    <name evidence="1" type="primary">ubiJ</name>
    <name evidence="3" type="ORF">QTP81_12185</name>
</gene>
<dbReference type="HAMAP" id="MF_02215">
    <property type="entry name" value="UbiJ"/>
    <property type="match status" value="1"/>
</dbReference>
<accession>A0ABT7SYT1</accession>
<comment type="caution">
    <text evidence="3">The sequence shown here is derived from an EMBL/GenBank/DDBJ whole genome shotgun (WGS) entry which is preliminary data.</text>
</comment>
<dbReference type="Pfam" id="PF02036">
    <property type="entry name" value="SCP2"/>
    <property type="match status" value="1"/>
</dbReference>
<dbReference type="PANTHER" id="PTHR38693">
    <property type="entry name" value="UBIQUINONE BIOSYNTHESIS PROTEIN UBIJ"/>
    <property type="match status" value="1"/>
</dbReference>
<comment type="subcellular location">
    <subcellularLocation>
        <location evidence="1">Cytoplasm</location>
    </subcellularLocation>
</comment>
<feature type="domain" description="SCP2" evidence="2">
    <location>
        <begin position="15"/>
        <end position="121"/>
    </location>
</feature>
<evidence type="ECO:0000256" key="1">
    <source>
        <dbReference type="HAMAP-Rule" id="MF_02215"/>
    </source>
</evidence>
<reference evidence="3 4" key="1">
    <citation type="submission" date="2023-06" db="EMBL/GenBank/DDBJ databases">
        <title>Alteromonas sp. ASW11-36 isolated from intertidal sand.</title>
        <authorList>
            <person name="Li Y."/>
        </authorList>
    </citation>
    <scope>NUCLEOTIDE SEQUENCE [LARGE SCALE GENOMIC DNA]</scope>
    <source>
        <strain evidence="3 4">ASW11-36</strain>
    </source>
</reference>
<keyword evidence="1" id="KW-0963">Cytoplasm</keyword>
<evidence type="ECO:0000313" key="4">
    <source>
        <dbReference type="Proteomes" id="UP001234343"/>
    </source>
</evidence>
<name>A0ABT7SYT1_9ALTE</name>
<dbReference type="InterPro" id="IPR003033">
    <property type="entry name" value="SCP2_sterol-bd_dom"/>
</dbReference>
<evidence type="ECO:0000313" key="3">
    <source>
        <dbReference type="EMBL" id="MDM7861356.1"/>
    </source>
</evidence>
<comment type="function">
    <text evidence="1">Required for ubiquinone (coenzyme Q) biosynthesis. Binds hydrophobic ubiquinone biosynthetic intermediates via its SCP2 domain and is essential for the stability of the Ubi complex. May constitute a docking platform where Ubi enzymes assemble and access their SCP2-bound polyprenyl substrates.</text>
</comment>
<dbReference type="RefSeq" id="WP_289365798.1">
    <property type="nucleotide sequence ID" value="NZ_JAUCBP010000010.1"/>
</dbReference>
<keyword evidence="1" id="KW-0831">Ubiquinone biosynthesis</keyword>
<comment type="pathway">
    <text evidence="1">Cofactor biosynthesis; ubiquinone biosynthesis.</text>
</comment>
<comment type="similarity">
    <text evidence="1">Belongs to the UbiJ family.</text>
</comment>
<proteinExistence type="inferred from homology"/>
<evidence type="ECO:0000259" key="2">
    <source>
        <dbReference type="Pfam" id="PF02036"/>
    </source>
</evidence>
<dbReference type="Proteomes" id="UP001234343">
    <property type="component" value="Unassembled WGS sequence"/>
</dbReference>
<dbReference type="EMBL" id="JAUCBP010000010">
    <property type="protein sequence ID" value="MDM7861356.1"/>
    <property type="molecule type" value="Genomic_DNA"/>
</dbReference>
<organism evidence="3 4">
    <name type="scientific">Alteromonas arenosi</name>
    <dbReference type="NCBI Taxonomy" id="3055817"/>
    <lineage>
        <taxon>Bacteria</taxon>
        <taxon>Pseudomonadati</taxon>
        <taxon>Pseudomonadota</taxon>
        <taxon>Gammaproteobacteria</taxon>
        <taxon>Alteromonadales</taxon>
        <taxon>Alteromonadaceae</taxon>
        <taxon>Alteromonas/Salinimonas group</taxon>
        <taxon>Alteromonas</taxon>
    </lineage>
</organism>
<protein>
    <recommendedName>
        <fullName evidence="1">Ubiquinone biosynthesis accessory factor UbiJ</fullName>
    </recommendedName>
</protein>
<keyword evidence="4" id="KW-1185">Reference proteome</keyword>
<dbReference type="PANTHER" id="PTHR38693:SF1">
    <property type="entry name" value="UBIQUINONE BIOSYNTHESIS ACCESSORY FACTOR UBIJ"/>
    <property type="match status" value="1"/>
</dbReference>
<dbReference type="InterPro" id="IPR038989">
    <property type="entry name" value="UbiJ"/>
</dbReference>